<evidence type="ECO:0000313" key="10">
    <source>
        <dbReference type="RefSeq" id="XP_056850069.1"/>
    </source>
</evidence>
<evidence type="ECO:0000256" key="2">
    <source>
        <dbReference type="ARBA" id="ARBA00022614"/>
    </source>
</evidence>
<dbReference type="InterPro" id="IPR032675">
    <property type="entry name" value="LRR_dom_sf"/>
</dbReference>
<dbReference type="Gene3D" id="1.10.8.430">
    <property type="entry name" value="Helical domain of apoptotic protease-activating factors"/>
    <property type="match status" value="1"/>
</dbReference>
<dbReference type="Gene3D" id="3.40.50.300">
    <property type="entry name" value="P-loop containing nucleotide triphosphate hydrolases"/>
    <property type="match status" value="1"/>
</dbReference>
<keyword evidence="9" id="KW-1185">Reference proteome</keyword>
<keyword evidence="3" id="KW-0677">Repeat</keyword>
<dbReference type="GO" id="GO:0007165">
    <property type="term" value="P:signal transduction"/>
    <property type="evidence" value="ECO:0007669"/>
    <property type="project" value="InterPro"/>
</dbReference>
<dbReference type="Pfam" id="PF07725">
    <property type="entry name" value="LRR_3"/>
    <property type="match status" value="1"/>
</dbReference>
<evidence type="ECO:0000256" key="5">
    <source>
        <dbReference type="ARBA" id="ARBA00022821"/>
    </source>
</evidence>
<evidence type="ECO:0000259" key="8">
    <source>
        <dbReference type="PROSITE" id="PS50104"/>
    </source>
</evidence>
<dbReference type="Gene3D" id="3.80.10.10">
    <property type="entry name" value="Ribonuclease Inhibitor"/>
    <property type="match status" value="2"/>
</dbReference>
<dbReference type="InterPro" id="IPR035897">
    <property type="entry name" value="Toll_tir_struct_dom_sf"/>
</dbReference>
<dbReference type="Pfam" id="PF00931">
    <property type="entry name" value="NB-ARC"/>
    <property type="match status" value="1"/>
</dbReference>
<dbReference type="RefSeq" id="XP_056850069.1">
    <property type="nucleotide sequence ID" value="XM_056994089.1"/>
</dbReference>
<dbReference type="InterPro" id="IPR044974">
    <property type="entry name" value="Disease_R_plants"/>
</dbReference>
<evidence type="ECO:0000256" key="7">
    <source>
        <dbReference type="ARBA" id="ARBA00047304"/>
    </source>
</evidence>
<dbReference type="GO" id="GO:0043531">
    <property type="term" value="F:ADP binding"/>
    <property type="evidence" value="ECO:0007669"/>
    <property type="project" value="InterPro"/>
</dbReference>
<comment type="catalytic activity">
    <reaction evidence="7">
        <text>NAD(+) + H2O = ADP-D-ribose + nicotinamide + H(+)</text>
        <dbReference type="Rhea" id="RHEA:16301"/>
        <dbReference type="ChEBI" id="CHEBI:15377"/>
        <dbReference type="ChEBI" id="CHEBI:15378"/>
        <dbReference type="ChEBI" id="CHEBI:17154"/>
        <dbReference type="ChEBI" id="CHEBI:57540"/>
        <dbReference type="ChEBI" id="CHEBI:57967"/>
        <dbReference type="EC" id="3.2.2.6"/>
    </reaction>
    <physiologicalReaction direction="left-to-right" evidence="7">
        <dbReference type="Rhea" id="RHEA:16302"/>
    </physiologicalReaction>
</comment>
<evidence type="ECO:0000256" key="4">
    <source>
        <dbReference type="ARBA" id="ARBA00022801"/>
    </source>
</evidence>
<feature type="domain" description="TIR" evidence="8">
    <location>
        <begin position="13"/>
        <end position="177"/>
    </location>
</feature>
<protein>
    <recommendedName>
        <fullName evidence="1">ADP-ribosyl cyclase/cyclic ADP-ribose hydrolase</fullName>
        <ecNumber evidence="1">3.2.2.6</ecNumber>
    </recommendedName>
</protein>
<reference evidence="10" key="2">
    <citation type="submission" date="2025-08" db="UniProtKB">
        <authorList>
            <consortium name="RefSeq"/>
        </authorList>
    </citation>
    <scope>IDENTIFICATION</scope>
    <source>
        <tissue evidence="10">Leaf</tissue>
    </source>
</reference>
<dbReference type="GeneID" id="108825879"/>
<dbReference type="PANTHER" id="PTHR11017">
    <property type="entry name" value="LEUCINE-RICH REPEAT-CONTAINING PROTEIN"/>
    <property type="match status" value="1"/>
</dbReference>
<dbReference type="Gene3D" id="3.40.50.10140">
    <property type="entry name" value="Toll/interleukin-1 receptor homology (TIR) domain"/>
    <property type="match status" value="1"/>
</dbReference>
<gene>
    <name evidence="10" type="primary">LOC108825879</name>
</gene>
<evidence type="ECO:0000256" key="6">
    <source>
        <dbReference type="ARBA" id="ARBA00023027"/>
    </source>
</evidence>
<dbReference type="KEGG" id="rsz:108825879"/>
<dbReference type="InterPro" id="IPR058192">
    <property type="entry name" value="WHD_ROQ1-like"/>
</dbReference>
<keyword evidence="5" id="KW-0611">Plant defense</keyword>
<dbReference type="FunFam" id="1.10.8.430:FF:000002">
    <property type="entry name" value="Disease resistance protein (TIR-NBS-LRR class)"/>
    <property type="match status" value="1"/>
</dbReference>
<dbReference type="SUPFAM" id="SSF46785">
    <property type="entry name" value="Winged helix' DNA-binding domain"/>
    <property type="match status" value="1"/>
</dbReference>
<evidence type="ECO:0000256" key="3">
    <source>
        <dbReference type="ARBA" id="ARBA00022737"/>
    </source>
</evidence>
<keyword evidence="2" id="KW-0433">Leucine-rich repeat</keyword>
<dbReference type="Pfam" id="PF01582">
    <property type="entry name" value="TIR"/>
    <property type="match status" value="1"/>
</dbReference>
<dbReference type="InterPro" id="IPR000157">
    <property type="entry name" value="TIR_dom"/>
</dbReference>
<dbReference type="AlphaFoldDB" id="A0A9W3CEV9"/>
<dbReference type="PANTHER" id="PTHR11017:SF309">
    <property type="entry name" value="DISEASE RESISTANCE PROTEIN (TIR-NBS-LRR CLASS) FAMILY"/>
    <property type="match status" value="1"/>
</dbReference>
<sequence>MASLTSSLSTRNWSFNVFASFHGPDVRKTLLSHMREQFNVNGITMYNDQKMVRGEEIAPSLTTGIRESRIAIVILSKKYASSSWCLDELVEILECKKSMGQIVMTIFYGVEPSDVRKQTGEFGIAFEDTCERKTKEEKQKWIKALTDVSNIAGVDFLRCENEAGMIKQIARDVSDKLNATPSRDFDGMVGLEPHIRELKSLLNLDDNGVMMVAITGPAGIGKTTIARALQSQISDRFQLTCFVDNLRENNHSGFDEHGWKLRLQEQFLSNVLNLGSIRICHSGVIEERLSKHKVLIILDDVYHIKQLEALANETTWFGSGSRIIVTTENKEILQQHGIKNTYRVGLPSDEQALKILCRYAFGKNSHNHGFEKLLPRVTKLCGKLPLGLSVVGSSLRGKEEDEWEEVLSRLETNIDQDSGTILDRDIEDVLRVGYESLDENEQTLFLHIAVFFNYKSWNLVNTMFDDSDLDVKHGLKILVSRSLVIKTIGCEERIVMHRLLEQMGKKAIQKQDPWKRRILMNAREICDVLQHAKGTWNVLGISFDISKINELSISKKAFKRMTDLRFLKIYKRQYDGNDRMHIPEEIQFPCGLRLLDWEAYPSKCLPPTFNPQYLVELSMKNSKLEKLWEGIKPLANLQKVDFSGSVHLKELPDLSNATNLEKLDLIGCESLVEIPSSCSNLHKLQKLWVTGCINLQVIPDRMNLASLDEVLMRRCSRLRNIPVMSTNIRKLCISETAVEDVPASTKLWIRLTSLSINKGGKLKRLTYLPKNVTDLDLSYSDIQKISDSIKSLHQLQNLNLAGCTRLTALPKLPGSLKTVIAEDCESLEAVSSSLNTPNARLNFINCFKLSQQARRAIFKQSFFIGVALLPGTEVPEEFDHRGRGTSLTIRPDGNPYSGFVVCVVISPKQQEISFSQLMCRRIGVAQDDFYPVEMLVYVGEVHKFRREHLFVFDSRFLEFYPTDMSREIVLELSSNSNDFDIIDCGARILTEENGSNESGLDDQVLEDETEIGPSEAFEDSIEHTNEGVCYSEEGDNLDGGKCTDCWSWLFLCFDLSGLVGDIRSLVSGRRG</sequence>
<dbReference type="SUPFAM" id="SSF52540">
    <property type="entry name" value="P-loop containing nucleoside triphosphate hydrolases"/>
    <property type="match status" value="1"/>
</dbReference>
<name>A0A9W3CEV9_RAPSA</name>
<dbReference type="InterPro" id="IPR036390">
    <property type="entry name" value="WH_DNA-bd_sf"/>
</dbReference>
<keyword evidence="6" id="KW-0520">NAD</keyword>
<keyword evidence="4" id="KW-0378">Hydrolase</keyword>
<dbReference type="GO" id="GO:0006952">
    <property type="term" value="P:defense response"/>
    <property type="evidence" value="ECO:0007669"/>
    <property type="project" value="UniProtKB-KW"/>
</dbReference>
<dbReference type="PRINTS" id="PR00364">
    <property type="entry name" value="DISEASERSIST"/>
</dbReference>
<dbReference type="SUPFAM" id="SSF52200">
    <property type="entry name" value="Toll/Interleukin receptor TIR domain"/>
    <property type="match status" value="1"/>
</dbReference>
<dbReference type="GO" id="GO:0061809">
    <property type="term" value="F:NAD+ nucleosidase activity, cyclic ADP-ribose generating"/>
    <property type="evidence" value="ECO:0007669"/>
    <property type="project" value="UniProtKB-EC"/>
</dbReference>
<dbReference type="FunFam" id="3.40.50.300:FF:001002">
    <property type="entry name" value="Disease resistance protein (TIR-NBS-LRR class)"/>
    <property type="match status" value="1"/>
</dbReference>
<proteinExistence type="predicted"/>
<dbReference type="OrthoDB" id="1046668at2759"/>
<dbReference type="FunFam" id="3.40.50.10140:FF:000007">
    <property type="entry name" value="Disease resistance protein (TIR-NBS-LRR class)"/>
    <property type="match status" value="1"/>
</dbReference>
<dbReference type="SMART" id="SM00255">
    <property type="entry name" value="TIR"/>
    <property type="match status" value="1"/>
</dbReference>
<organism evidence="9 10">
    <name type="scientific">Raphanus sativus</name>
    <name type="common">Radish</name>
    <name type="synonym">Raphanus raphanistrum var. sativus</name>
    <dbReference type="NCBI Taxonomy" id="3726"/>
    <lineage>
        <taxon>Eukaryota</taxon>
        <taxon>Viridiplantae</taxon>
        <taxon>Streptophyta</taxon>
        <taxon>Embryophyta</taxon>
        <taxon>Tracheophyta</taxon>
        <taxon>Spermatophyta</taxon>
        <taxon>Magnoliopsida</taxon>
        <taxon>eudicotyledons</taxon>
        <taxon>Gunneridae</taxon>
        <taxon>Pentapetalae</taxon>
        <taxon>rosids</taxon>
        <taxon>malvids</taxon>
        <taxon>Brassicales</taxon>
        <taxon>Brassicaceae</taxon>
        <taxon>Brassiceae</taxon>
        <taxon>Raphanus</taxon>
    </lineage>
</organism>
<dbReference type="PROSITE" id="PS50104">
    <property type="entry name" value="TIR"/>
    <property type="match status" value="1"/>
</dbReference>
<dbReference type="Pfam" id="PF23282">
    <property type="entry name" value="WHD_ROQ1"/>
    <property type="match status" value="1"/>
</dbReference>
<dbReference type="InterPro" id="IPR042197">
    <property type="entry name" value="Apaf_helical"/>
</dbReference>
<reference evidence="9" key="1">
    <citation type="journal article" date="2019" name="Database">
        <title>The radish genome database (RadishGD): an integrated information resource for radish genomics.</title>
        <authorList>
            <person name="Yu H.J."/>
            <person name="Baek S."/>
            <person name="Lee Y.J."/>
            <person name="Cho A."/>
            <person name="Mun J.H."/>
        </authorList>
    </citation>
    <scope>NUCLEOTIDE SEQUENCE [LARGE SCALE GENOMIC DNA]</scope>
    <source>
        <strain evidence="9">cv. WK10039</strain>
    </source>
</reference>
<dbReference type="Proteomes" id="UP000504610">
    <property type="component" value="Chromosome 9"/>
</dbReference>
<evidence type="ECO:0000256" key="1">
    <source>
        <dbReference type="ARBA" id="ARBA00011982"/>
    </source>
</evidence>
<dbReference type="InterPro" id="IPR002182">
    <property type="entry name" value="NB-ARC"/>
</dbReference>
<dbReference type="FunFam" id="3.80.10.10:FF:000386">
    <property type="entry name" value="Disease resistance protein RPS4"/>
    <property type="match status" value="1"/>
</dbReference>
<evidence type="ECO:0000313" key="9">
    <source>
        <dbReference type="Proteomes" id="UP000504610"/>
    </source>
</evidence>
<accession>A0A9W3CEV9</accession>
<dbReference type="SUPFAM" id="SSF52058">
    <property type="entry name" value="L domain-like"/>
    <property type="match status" value="1"/>
</dbReference>
<dbReference type="EC" id="3.2.2.6" evidence="1"/>
<dbReference type="InterPro" id="IPR027417">
    <property type="entry name" value="P-loop_NTPase"/>
</dbReference>
<dbReference type="InterPro" id="IPR011713">
    <property type="entry name" value="Leu-rich_rpt_3"/>
</dbReference>